<dbReference type="Proteomes" id="UP000053864">
    <property type="component" value="Unassembled WGS sequence"/>
</dbReference>
<evidence type="ECO:0000256" key="1">
    <source>
        <dbReference type="SAM" id="MobiDB-lite"/>
    </source>
</evidence>
<sequence length="136" mass="15038">LEHTSGLGMVLRLVMVILLTDKRAECIASLIDWKPLYRRSDRWVFPDICGSCEQAALERALFEPAVVDGSDIRGSREQGAMERALFEPTRMDAPIATSTSERDQQGDPERETATVDTPATSLSSVSSNVVRHWSCA</sequence>
<feature type="region of interest" description="Disordered" evidence="1">
    <location>
        <begin position="87"/>
        <end position="127"/>
    </location>
</feature>
<feature type="non-terminal residue" evidence="3">
    <location>
        <position position="1"/>
    </location>
</feature>
<gene>
    <name evidence="3" type="ORF">L916_12647</name>
</gene>
<protein>
    <submittedName>
        <fullName evidence="3">Uncharacterized protein</fullName>
    </submittedName>
</protein>
<dbReference type="AlphaFoldDB" id="W2ILV0"/>
<reference evidence="3" key="1">
    <citation type="submission" date="2013-11" db="EMBL/GenBank/DDBJ databases">
        <title>The Genome Sequence of Phytophthora parasitica CJ05E6.</title>
        <authorList>
            <consortium name="The Broad Institute Genomics Platform"/>
            <person name="Russ C."/>
            <person name="Tyler B."/>
            <person name="Panabieres F."/>
            <person name="Shan W."/>
            <person name="Tripathy S."/>
            <person name="Grunwald N."/>
            <person name="Machado M."/>
            <person name="Johnson C.S."/>
            <person name="Arredondo F."/>
            <person name="Hong C."/>
            <person name="Coffey M."/>
            <person name="Young S.K."/>
            <person name="Zeng Q."/>
            <person name="Gargeya S."/>
            <person name="Fitzgerald M."/>
            <person name="Abouelleil A."/>
            <person name="Alvarado L."/>
            <person name="Chapman S.B."/>
            <person name="Gainer-Dewar J."/>
            <person name="Goldberg J."/>
            <person name="Griggs A."/>
            <person name="Gujja S."/>
            <person name="Hansen M."/>
            <person name="Howarth C."/>
            <person name="Imamovic A."/>
            <person name="Ireland A."/>
            <person name="Larimer J."/>
            <person name="McCowan C."/>
            <person name="Murphy C."/>
            <person name="Pearson M."/>
            <person name="Poon T.W."/>
            <person name="Priest M."/>
            <person name="Roberts A."/>
            <person name="Saif S."/>
            <person name="Shea T."/>
            <person name="Sykes S."/>
            <person name="Wortman J."/>
            <person name="Nusbaum C."/>
            <person name="Birren B."/>
        </authorList>
    </citation>
    <scope>NUCLEOTIDE SEQUENCE [LARGE SCALE GENOMIC DNA]</scope>
    <source>
        <strain evidence="3">CJ05E6</strain>
    </source>
</reference>
<feature type="compositionally biased region" description="Polar residues" evidence="1">
    <location>
        <begin position="114"/>
        <end position="127"/>
    </location>
</feature>
<keyword evidence="2" id="KW-0732">Signal</keyword>
<organism evidence="3">
    <name type="scientific">Phytophthora nicotianae</name>
    <name type="common">Potato buckeye rot agent</name>
    <name type="synonym">Phytophthora parasitica</name>
    <dbReference type="NCBI Taxonomy" id="4792"/>
    <lineage>
        <taxon>Eukaryota</taxon>
        <taxon>Sar</taxon>
        <taxon>Stramenopiles</taxon>
        <taxon>Oomycota</taxon>
        <taxon>Peronosporomycetes</taxon>
        <taxon>Peronosporales</taxon>
        <taxon>Peronosporaceae</taxon>
        <taxon>Phytophthora</taxon>
    </lineage>
</organism>
<accession>W2ILV0</accession>
<proteinExistence type="predicted"/>
<dbReference type="EMBL" id="KI674069">
    <property type="protein sequence ID" value="ETL35194.1"/>
    <property type="molecule type" value="Genomic_DNA"/>
</dbReference>
<evidence type="ECO:0000313" key="3">
    <source>
        <dbReference type="EMBL" id="ETL35194.1"/>
    </source>
</evidence>
<dbReference type="VEuPathDB" id="FungiDB:PPTG_21205"/>
<feature type="compositionally biased region" description="Basic and acidic residues" evidence="1">
    <location>
        <begin position="100"/>
        <end position="113"/>
    </location>
</feature>
<feature type="chain" id="PRO_5004818357" evidence="2">
    <location>
        <begin position="25"/>
        <end position="136"/>
    </location>
</feature>
<feature type="signal peptide" evidence="2">
    <location>
        <begin position="1"/>
        <end position="24"/>
    </location>
</feature>
<evidence type="ECO:0000256" key="2">
    <source>
        <dbReference type="SAM" id="SignalP"/>
    </source>
</evidence>
<name>W2ILV0_PHYNI</name>